<reference evidence="7 8" key="1">
    <citation type="submission" date="2024-01" db="EMBL/GenBank/DDBJ databases">
        <authorList>
            <consortium name="Genoscope - CEA"/>
            <person name="William W."/>
        </authorList>
    </citation>
    <scope>NUCLEOTIDE SEQUENCE [LARGE SCALE GENOMIC DNA]</scope>
    <source>
        <strain evidence="7 8">29B2s-10</strain>
    </source>
</reference>
<evidence type="ECO:0000259" key="6">
    <source>
        <dbReference type="Pfam" id="PF04991"/>
    </source>
</evidence>
<name>A0ABP0EDE1_9ASCO</name>
<evidence type="ECO:0000256" key="2">
    <source>
        <dbReference type="ARBA" id="ARBA00022692"/>
    </source>
</evidence>
<dbReference type="EMBL" id="OZ004257">
    <property type="protein sequence ID" value="CAK7909027.1"/>
    <property type="molecule type" value="Genomic_DNA"/>
</dbReference>
<protein>
    <recommendedName>
        <fullName evidence="6">LicD/FKTN/FKRP nucleotidyltransferase domain-containing protein</fullName>
    </recommendedName>
</protein>
<evidence type="ECO:0000256" key="5">
    <source>
        <dbReference type="SAM" id="Phobius"/>
    </source>
</evidence>
<proteinExistence type="predicted"/>
<evidence type="ECO:0000313" key="7">
    <source>
        <dbReference type="EMBL" id="CAK7909027.1"/>
    </source>
</evidence>
<keyword evidence="4 5" id="KW-0472">Membrane</keyword>
<feature type="domain" description="LicD/FKTN/FKRP nucleotidyltransferase" evidence="6">
    <location>
        <begin position="364"/>
        <end position="467"/>
    </location>
</feature>
<dbReference type="PANTHER" id="PTHR15407:SF28">
    <property type="entry name" value="RIBITOL-5-PHOSPHATE TRANSFERASE FKTN"/>
    <property type="match status" value="1"/>
</dbReference>
<accession>A0ABP0EDE1</accession>
<dbReference type="Proteomes" id="UP001497600">
    <property type="component" value="Chromosome E"/>
</dbReference>
<keyword evidence="3 5" id="KW-1133">Transmembrane helix</keyword>
<gene>
    <name evidence="7" type="ORF">CAAN4_E12882</name>
</gene>
<dbReference type="PANTHER" id="PTHR15407">
    <property type="entry name" value="FUKUTIN-RELATED"/>
    <property type="match status" value="1"/>
</dbReference>
<evidence type="ECO:0000313" key="8">
    <source>
        <dbReference type="Proteomes" id="UP001497600"/>
    </source>
</evidence>
<evidence type="ECO:0000256" key="3">
    <source>
        <dbReference type="ARBA" id="ARBA00022989"/>
    </source>
</evidence>
<dbReference type="Pfam" id="PF04991">
    <property type="entry name" value="LicD"/>
    <property type="match status" value="1"/>
</dbReference>
<dbReference type="InterPro" id="IPR007074">
    <property type="entry name" value="LicD/FKTN/FKRP_NTP_transf"/>
</dbReference>
<evidence type="ECO:0000256" key="1">
    <source>
        <dbReference type="ARBA" id="ARBA00004167"/>
    </source>
</evidence>
<keyword evidence="2 5" id="KW-0812">Transmembrane</keyword>
<keyword evidence="8" id="KW-1185">Reference proteome</keyword>
<dbReference type="InterPro" id="IPR009644">
    <property type="entry name" value="FKTN/MNN4/W02B3.4-1"/>
</dbReference>
<evidence type="ECO:0000256" key="4">
    <source>
        <dbReference type="ARBA" id="ARBA00023136"/>
    </source>
</evidence>
<comment type="subcellular location">
    <subcellularLocation>
        <location evidence="1">Membrane</location>
        <topology evidence="1">Single-pass membrane protein</topology>
    </subcellularLocation>
</comment>
<sequence length="715" mass="83207">MIRGSKKIFTTIKYSLISLVVILVLIAGNTARLLQSRLREYRIELALRSNHERDPVLEKMIDEIYSDRSHMLQNVPQRGVQHKIPTHYENPGSGKIQVFDPRFTLGIYIYHVGQKEGDLPFNWYDWVDLTMLNKMIVSPPERSGSCHDFVSSIAFPGDGDTFCSDNVKSSDLGYTIKSQAPYRLSEEMTKRVSKSYLYTTAPIPDQVIFSTKSGALHSFTTNGTKKLLDSTLVRDYISKSTRKVVDVHQEYDILTKNERNYIKELESDVKIPFTSFDFDYESTVKALKQRENELTPRERRYLESIQYSKEKVEAKQVTKYFQEVELVQQMNGGYDWRFFNGVINVKQRELVIIRLLRAWLQFTRNAEITTWIAHGTLLSWHFNGLNFPYDTDIDVQMPLSDLHKLSLHYNQSVVVEDIHEGYGRYFIDCGTWITLREHENVLNNIDARFIDIDTGVYIDITGLAISNEWPSGPFVPAKYLDQENVLSKNAKSLNKKLQLVSCRNRHTSRYKSLTPLRKTTIAGEIGYVPGNINEQLDMEYGNNAVSMNSFQEYYYITKLRLWIRKYDLQEFLKDPSAWRITNRERINNRKPGTTAFLKELEEEYSKKSNRELTNNEIGIIENLSNDQILNLLANNDILGDFVSTRDLTAFHVEELKDIYHGRSTSKALTNLQPFKASKPDLFTYKVQVEKFDFNWANQRLQQLIEEVHPREELPK</sequence>
<feature type="transmembrane region" description="Helical" evidence="5">
    <location>
        <begin position="12"/>
        <end position="34"/>
    </location>
</feature>
<organism evidence="7 8">
    <name type="scientific">[Candida] anglica</name>
    <dbReference type="NCBI Taxonomy" id="148631"/>
    <lineage>
        <taxon>Eukaryota</taxon>
        <taxon>Fungi</taxon>
        <taxon>Dikarya</taxon>
        <taxon>Ascomycota</taxon>
        <taxon>Saccharomycotina</taxon>
        <taxon>Pichiomycetes</taxon>
        <taxon>Debaryomycetaceae</taxon>
        <taxon>Kurtzmaniella</taxon>
    </lineage>
</organism>